<keyword evidence="4" id="KW-0732">Signal</keyword>
<feature type="signal peptide" evidence="4">
    <location>
        <begin position="1"/>
        <end position="29"/>
    </location>
</feature>
<evidence type="ECO:0000313" key="7">
    <source>
        <dbReference type="EMBL" id="KAK1382452.1"/>
    </source>
</evidence>
<dbReference type="Proteomes" id="UP001237642">
    <property type="component" value="Unassembled WGS sequence"/>
</dbReference>
<feature type="chain" id="PRO_5041981189" description="Pyrrolo-quinoline quinone repeat domain-containing protein" evidence="4">
    <location>
        <begin position="30"/>
        <end position="659"/>
    </location>
</feature>
<dbReference type="GO" id="GO:0016491">
    <property type="term" value="F:oxidoreductase activity"/>
    <property type="evidence" value="ECO:0007669"/>
    <property type="project" value="UniProtKB-KW"/>
</dbReference>
<dbReference type="InterPro" id="IPR018391">
    <property type="entry name" value="PQQ_b-propeller_rpt"/>
</dbReference>
<feature type="domain" description="Pyrrolo-quinoline quinone repeat" evidence="5">
    <location>
        <begin position="290"/>
        <end position="382"/>
    </location>
</feature>
<evidence type="ECO:0000313" key="8">
    <source>
        <dbReference type="Proteomes" id="UP001237642"/>
    </source>
</evidence>
<dbReference type="InterPro" id="IPR011047">
    <property type="entry name" value="Quinoprotein_ADH-like_sf"/>
</dbReference>
<dbReference type="SUPFAM" id="SSF50998">
    <property type="entry name" value="Quinoprotein alcohol dehydrogenase-like"/>
    <property type="match status" value="2"/>
</dbReference>
<dbReference type="Gene3D" id="2.140.10.10">
    <property type="entry name" value="Quinoprotein alcohol dehydrogenase-like superfamily"/>
    <property type="match status" value="3"/>
</dbReference>
<evidence type="ECO:0000256" key="3">
    <source>
        <dbReference type="ARBA" id="ARBA00023002"/>
    </source>
</evidence>
<comment type="cofactor">
    <cofactor evidence="1">
        <name>pyrroloquinoline quinone</name>
        <dbReference type="ChEBI" id="CHEBI:58442"/>
    </cofactor>
</comment>
<comment type="similarity">
    <text evidence="2">Belongs to the bacterial PQQ dehydrogenase family.</text>
</comment>
<dbReference type="PANTHER" id="PTHR32303:SF18">
    <property type="entry name" value="POLYVINYLALCOHOL DEHYDROGENASE-LIKE"/>
    <property type="match status" value="1"/>
</dbReference>
<evidence type="ECO:0000256" key="2">
    <source>
        <dbReference type="ARBA" id="ARBA00008156"/>
    </source>
</evidence>
<sequence>MAVARNEHNQLLILVLRLFLCLLVNFSKAQWLTHGGISDVTATPTIANGMVYFPAWNGNLYAVNAFTGALVWSQNLTQLTNMTGTRNILNVTFSRTTPAIAGDLLILGIYGHVVVIAVKRSSGELVWLRMIDGRPLTRITSSGIVYAGLVSKEHCSSSVNISDITMSVCRTRKLLVFVFYMSHRAFYVGVSSLEESLSAQLCCTFRGSLVKLDVRTGVVLCQTYTLPDNGGRLRGYSGAAIWGSSPSIDVVQGLVFAATSNLYNAPLEVQRCQQQQNNQTTPTGPDRCIGLDVNFNSMLAFDIKTGNIRWSRQLGGYDVFFLVCLIPNNPECPVGPNVDSDFGEAPRLLTITRNRRLLDVVVAVQKSGFVWTLNRENGDIIWFKIDVLMGCKKDKVIHIYSIMFHMTYTLSDNGGRLGGYSGAAIWGSSPSIDVVRGLVFAATGNLYNAPLEVQRCQEQQNSQSTPTGPDRCIGPDVNFNSMLAFDIKTGNIRWSTQLGGYDVFSVVCFIPNNPECPVGPNVDADFGEAPMLLTIKRNRRLLHVVVAVQNSGFVWTLNRENGDIVWFTSTANPSNDFAAGPVTLTRGVLFAGSVAPYGPFYAMDARNGTILWTYNTGGTIYGGASAGYGCVYIGNGYAVGQAILPTWTPGTAVHAFCIA</sequence>
<dbReference type="Pfam" id="PF01011">
    <property type="entry name" value="PQQ"/>
    <property type="match status" value="2"/>
</dbReference>
<dbReference type="InterPro" id="IPR015943">
    <property type="entry name" value="WD40/YVTN_repeat-like_dom_sf"/>
</dbReference>
<feature type="domain" description="Pyrrolo-quinoline quinone repeat" evidence="5">
    <location>
        <begin position="468"/>
        <end position="566"/>
    </location>
</feature>
<name>A0AAD8IDE3_9APIA</name>
<proteinExistence type="inferred from homology"/>
<reference evidence="7" key="2">
    <citation type="submission" date="2023-05" db="EMBL/GenBank/DDBJ databases">
        <authorList>
            <person name="Schelkunov M.I."/>
        </authorList>
    </citation>
    <scope>NUCLEOTIDE SEQUENCE</scope>
    <source>
        <strain evidence="7">Hsosn_3</strain>
        <tissue evidence="7">Leaf</tissue>
    </source>
</reference>
<keyword evidence="8" id="KW-1185">Reference proteome</keyword>
<keyword evidence="3" id="KW-0560">Oxidoreductase</keyword>
<comment type="caution">
    <text evidence="7">The sequence shown here is derived from an EMBL/GenBank/DDBJ whole genome shotgun (WGS) entry which is preliminary data.</text>
</comment>
<evidence type="ECO:0000256" key="1">
    <source>
        <dbReference type="ARBA" id="ARBA00001931"/>
    </source>
</evidence>
<evidence type="ECO:0000259" key="6">
    <source>
        <dbReference type="Pfam" id="PF13360"/>
    </source>
</evidence>
<gene>
    <name evidence="7" type="ORF">POM88_020187</name>
</gene>
<dbReference type="EMBL" id="JAUIZM010000005">
    <property type="protein sequence ID" value="KAK1382452.1"/>
    <property type="molecule type" value="Genomic_DNA"/>
</dbReference>
<evidence type="ECO:0000259" key="5">
    <source>
        <dbReference type="Pfam" id="PF01011"/>
    </source>
</evidence>
<feature type="domain" description="Pyrrolo-quinoline quinone repeat" evidence="6">
    <location>
        <begin position="39"/>
        <end position="133"/>
    </location>
</feature>
<dbReference type="SMART" id="SM00564">
    <property type="entry name" value="PQQ"/>
    <property type="match status" value="4"/>
</dbReference>
<reference evidence="7" key="1">
    <citation type="submission" date="2023-02" db="EMBL/GenBank/DDBJ databases">
        <title>Genome of toxic invasive species Heracleum sosnowskyi carries increased number of genes despite the absence of recent whole-genome duplications.</title>
        <authorList>
            <person name="Schelkunov M."/>
            <person name="Shtratnikova V."/>
            <person name="Makarenko M."/>
            <person name="Klepikova A."/>
            <person name="Omelchenko D."/>
            <person name="Novikova G."/>
            <person name="Obukhova E."/>
            <person name="Bogdanov V."/>
            <person name="Penin A."/>
            <person name="Logacheva M."/>
        </authorList>
    </citation>
    <scope>NUCLEOTIDE SEQUENCE</scope>
    <source>
        <strain evidence="7">Hsosn_3</strain>
        <tissue evidence="7">Leaf</tissue>
    </source>
</reference>
<dbReference type="Pfam" id="PF13360">
    <property type="entry name" value="PQQ_2"/>
    <property type="match status" value="1"/>
</dbReference>
<protein>
    <recommendedName>
        <fullName evidence="5 6">Pyrrolo-quinoline quinone repeat domain-containing protein</fullName>
    </recommendedName>
</protein>
<dbReference type="AlphaFoldDB" id="A0AAD8IDE3"/>
<dbReference type="InterPro" id="IPR002372">
    <property type="entry name" value="PQQ_rpt_dom"/>
</dbReference>
<dbReference type="PANTHER" id="PTHR32303">
    <property type="entry name" value="QUINOPROTEIN ALCOHOL DEHYDROGENASE (CYTOCHROME C)"/>
    <property type="match status" value="1"/>
</dbReference>
<dbReference type="Gene3D" id="2.130.10.10">
    <property type="entry name" value="YVTN repeat-like/Quinoprotein amine dehydrogenase"/>
    <property type="match status" value="1"/>
</dbReference>
<evidence type="ECO:0000256" key="4">
    <source>
        <dbReference type="SAM" id="SignalP"/>
    </source>
</evidence>
<accession>A0AAD8IDE3</accession>
<organism evidence="7 8">
    <name type="scientific">Heracleum sosnowskyi</name>
    <dbReference type="NCBI Taxonomy" id="360622"/>
    <lineage>
        <taxon>Eukaryota</taxon>
        <taxon>Viridiplantae</taxon>
        <taxon>Streptophyta</taxon>
        <taxon>Embryophyta</taxon>
        <taxon>Tracheophyta</taxon>
        <taxon>Spermatophyta</taxon>
        <taxon>Magnoliopsida</taxon>
        <taxon>eudicotyledons</taxon>
        <taxon>Gunneridae</taxon>
        <taxon>Pentapetalae</taxon>
        <taxon>asterids</taxon>
        <taxon>campanulids</taxon>
        <taxon>Apiales</taxon>
        <taxon>Apiaceae</taxon>
        <taxon>Apioideae</taxon>
        <taxon>apioid superclade</taxon>
        <taxon>Tordylieae</taxon>
        <taxon>Tordyliinae</taxon>
        <taxon>Heracleum</taxon>
    </lineage>
</organism>